<dbReference type="RefSeq" id="WP_012799050.1">
    <property type="nucleotide sequence ID" value="NC_013165.1"/>
</dbReference>
<evidence type="ECO:0000256" key="3">
    <source>
        <dbReference type="ARBA" id="ARBA00022833"/>
    </source>
</evidence>
<comment type="cofactor">
    <cofactor evidence="7">
        <name>Zn(2+)</name>
        <dbReference type="ChEBI" id="CHEBI:29105"/>
    </cofactor>
    <text evidence="7">Binds 1 zinc ion per subunit.</text>
</comment>
<evidence type="ECO:0000256" key="2">
    <source>
        <dbReference type="ARBA" id="ARBA00022491"/>
    </source>
</evidence>
<comment type="similarity">
    <text evidence="1">Belongs to the Fur family.</text>
</comment>
<dbReference type="GO" id="GO:0008270">
    <property type="term" value="F:zinc ion binding"/>
    <property type="evidence" value="ECO:0007669"/>
    <property type="project" value="TreeGrafter"/>
</dbReference>
<dbReference type="GO" id="GO:0045892">
    <property type="term" value="P:negative regulation of DNA-templated transcription"/>
    <property type="evidence" value="ECO:0007669"/>
    <property type="project" value="TreeGrafter"/>
</dbReference>
<dbReference type="PANTHER" id="PTHR33202">
    <property type="entry name" value="ZINC UPTAKE REGULATION PROTEIN"/>
    <property type="match status" value="1"/>
</dbReference>
<dbReference type="Gene3D" id="3.30.1490.190">
    <property type="match status" value="1"/>
</dbReference>
<dbReference type="eggNOG" id="COG0735">
    <property type="taxonomic scope" value="Bacteria"/>
</dbReference>
<dbReference type="InterPro" id="IPR002481">
    <property type="entry name" value="FUR"/>
</dbReference>
<keyword evidence="8" id="KW-0408">Iron</keyword>
<keyword evidence="7" id="KW-0479">Metal-binding</keyword>
<dbReference type="InterPro" id="IPR036388">
    <property type="entry name" value="WH-like_DNA-bd_sf"/>
</dbReference>
<dbReference type="Gene3D" id="1.10.10.10">
    <property type="entry name" value="Winged helix-like DNA-binding domain superfamily/Winged helix DNA-binding domain"/>
    <property type="match status" value="1"/>
</dbReference>
<keyword evidence="6" id="KW-0804">Transcription</keyword>
<dbReference type="CDD" id="cd07153">
    <property type="entry name" value="Fur_like"/>
    <property type="match status" value="1"/>
</dbReference>
<dbReference type="HOGENOM" id="CLU_096072_5_2_11"/>
<feature type="binding site" evidence="8">
    <location>
        <position position="87"/>
    </location>
    <ligand>
        <name>Fe cation</name>
        <dbReference type="ChEBI" id="CHEBI:24875"/>
    </ligand>
</feature>
<name>C7N7R3_SLAHD</name>
<evidence type="ECO:0000256" key="1">
    <source>
        <dbReference type="ARBA" id="ARBA00007957"/>
    </source>
</evidence>
<dbReference type="EMBL" id="CP001684">
    <property type="protein sequence ID" value="ACV22948.1"/>
    <property type="molecule type" value="Genomic_DNA"/>
</dbReference>
<keyword evidence="10" id="KW-1185">Reference proteome</keyword>
<feature type="binding site" evidence="7">
    <location>
        <position position="136"/>
    </location>
    <ligand>
        <name>Zn(2+)</name>
        <dbReference type="ChEBI" id="CHEBI:29105"/>
    </ligand>
</feature>
<evidence type="ECO:0000256" key="6">
    <source>
        <dbReference type="ARBA" id="ARBA00023163"/>
    </source>
</evidence>
<feature type="binding site" evidence="7">
    <location>
        <position position="93"/>
    </location>
    <ligand>
        <name>Zn(2+)</name>
        <dbReference type="ChEBI" id="CHEBI:29105"/>
    </ligand>
</feature>
<reference evidence="9 10" key="1">
    <citation type="journal article" date="2009" name="Stand. Genomic Sci.">
        <title>Complete genome sequence of Slackia heliotrinireducens type strain (RHS 1).</title>
        <authorList>
            <person name="Pukall R."/>
            <person name="Lapidus A."/>
            <person name="Nolan M."/>
            <person name="Copeland A."/>
            <person name="Glavina Del Rio T."/>
            <person name="Lucas S."/>
            <person name="Chen F."/>
            <person name="Tice H."/>
            <person name="Cheng J.F."/>
            <person name="Chertkov O."/>
            <person name="Bruce D."/>
            <person name="Goodwin L."/>
            <person name="Kuske C."/>
            <person name="Brettin T."/>
            <person name="Detter J.C."/>
            <person name="Han C."/>
            <person name="Pitluck S."/>
            <person name="Pati A."/>
            <person name="Mavrommatis K."/>
            <person name="Ivanova N."/>
            <person name="Ovchinnikova G."/>
            <person name="Chen A."/>
            <person name="Palaniappan K."/>
            <person name="Schneider S."/>
            <person name="Rohde M."/>
            <person name="Chain P."/>
            <person name="D'haeseleer P."/>
            <person name="Goker M."/>
            <person name="Bristow J."/>
            <person name="Eisen J.A."/>
            <person name="Markowitz V."/>
            <person name="Kyrpides N.C."/>
            <person name="Klenk H.P."/>
            <person name="Hugenholtz P."/>
        </authorList>
    </citation>
    <scope>NUCLEOTIDE SEQUENCE [LARGE SCALE GENOMIC DNA]</scope>
    <source>
        <strain evidence="10">ATCC 29202 / DSM 20476 / NCTC 11029 / RHS 1</strain>
    </source>
</reference>
<feature type="binding site" evidence="7">
    <location>
        <position position="133"/>
    </location>
    <ligand>
        <name>Zn(2+)</name>
        <dbReference type="ChEBI" id="CHEBI:29105"/>
    </ligand>
</feature>
<accession>C7N7R3</accession>
<protein>
    <submittedName>
        <fullName evidence="9">Fe2+/Zn2+ uptake regulation protein</fullName>
    </submittedName>
</protein>
<gene>
    <name evidence="9" type="ordered locus">Shel_19320</name>
</gene>
<dbReference type="GO" id="GO:0003700">
    <property type="term" value="F:DNA-binding transcription factor activity"/>
    <property type="evidence" value="ECO:0007669"/>
    <property type="project" value="InterPro"/>
</dbReference>
<dbReference type="Proteomes" id="UP000002026">
    <property type="component" value="Chromosome"/>
</dbReference>
<organism evidence="9 10">
    <name type="scientific">Slackia heliotrinireducens (strain ATCC 29202 / DSM 20476 / NCTC 11029 / RHS 1)</name>
    <name type="common">Peptococcus heliotrinreducens</name>
    <dbReference type="NCBI Taxonomy" id="471855"/>
    <lineage>
        <taxon>Bacteria</taxon>
        <taxon>Bacillati</taxon>
        <taxon>Actinomycetota</taxon>
        <taxon>Coriobacteriia</taxon>
        <taxon>Eggerthellales</taxon>
        <taxon>Eggerthellaceae</taxon>
        <taxon>Slackia</taxon>
    </lineage>
</organism>
<evidence type="ECO:0000256" key="7">
    <source>
        <dbReference type="PIRSR" id="PIRSR602481-1"/>
    </source>
</evidence>
<dbReference type="AlphaFoldDB" id="C7N7R3"/>
<keyword evidence="3 7" id="KW-0862">Zinc</keyword>
<dbReference type="PANTHER" id="PTHR33202:SF7">
    <property type="entry name" value="FERRIC UPTAKE REGULATION PROTEIN"/>
    <property type="match status" value="1"/>
</dbReference>
<dbReference type="InterPro" id="IPR043135">
    <property type="entry name" value="Fur_C"/>
</dbReference>
<dbReference type="InterPro" id="IPR036390">
    <property type="entry name" value="WH_DNA-bd_sf"/>
</dbReference>
<keyword evidence="4" id="KW-0805">Transcription regulation</keyword>
<feature type="binding site" evidence="7">
    <location>
        <position position="96"/>
    </location>
    <ligand>
        <name>Zn(2+)</name>
        <dbReference type="ChEBI" id="CHEBI:29105"/>
    </ligand>
</feature>
<comment type="cofactor">
    <cofactor evidence="8">
        <name>Mn(2+)</name>
        <dbReference type="ChEBI" id="CHEBI:29035"/>
    </cofactor>
    <cofactor evidence="8">
        <name>Fe(2+)</name>
        <dbReference type="ChEBI" id="CHEBI:29033"/>
    </cofactor>
    <text evidence="8">Binds 1 Mn(2+) or Fe(2+) ion per subunit.</text>
</comment>
<evidence type="ECO:0000256" key="8">
    <source>
        <dbReference type="PIRSR" id="PIRSR602481-2"/>
    </source>
</evidence>
<sequence>MTNGIEYKTKQRADLVAFLETVKGEHLTAKTICELLDKSGVRMGSATVYRHLERLVGEGLMLKYSMGSNGAACFEYVGPEGQCCTPHCFHCVCTSCGRLIHVECAHLAEISGHMLESHGFAIDPMRTVFYGVCEDCASQE</sequence>
<proteinExistence type="inferred from homology"/>
<dbReference type="SUPFAM" id="SSF46785">
    <property type="entry name" value="Winged helix' DNA-binding domain"/>
    <property type="match status" value="1"/>
</dbReference>
<evidence type="ECO:0000256" key="4">
    <source>
        <dbReference type="ARBA" id="ARBA00023015"/>
    </source>
</evidence>
<evidence type="ECO:0000256" key="5">
    <source>
        <dbReference type="ARBA" id="ARBA00023125"/>
    </source>
</evidence>
<evidence type="ECO:0000313" key="10">
    <source>
        <dbReference type="Proteomes" id="UP000002026"/>
    </source>
</evidence>
<dbReference type="STRING" id="471855.Shel_19320"/>
<keyword evidence="5" id="KW-0238">DNA-binding</keyword>
<dbReference type="GO" id="GO:1900376">
    <property type="term" value="P:regulation of secondary metabolite biosynthetic process"/>
    <property type="evidence" value="ECO:0007669"/>
    <property type="project" value="TreeGrafter"/>
</dbReference>
<dbReference type="KEGG" id="shi:Shel_19320"/>
<evidence type="ECO:0000313" key="9">
    <source>
        <dbReference type="EMBL" id="ACV22948.1"/>
    </source>
</evidence>
<dbReference type="Pfam" id="PF01475">
    <property type="entry name" value="FUR"/>
    <property type="match status" value="1"/>
</dbReference>
<dbReference type="GO" id="GO:0000976">
    <property type="term" value="F:transcription cis-regulatory region binding"/>
    <property type="evidence" value="ECO:0007669"/>
    <property type="project" value="TreeGrafter"/>
</dbReference>
<keyword evidence="2" id="KW-0678">Repressor</keyword>